<protein>
    <submittedName>
        <fullName evidence="1">Uncharacterized protein</fullName>
    </submittedName>
</protein>
<evidence type="ECO:0000313" key="2">
    <source>
        <dbReference type="Proteomes" id="UP000479293"/>
    </source>
</evidence>
<proteinExistence type="predicted"/>
<dbReference type="EMBL" id="WHLY01000002">
    <property type="protein sequence ID" value="MPR34270.1"/>
    <property type="molecule type" value="Genomic_DNA"/>
</dbReference>
<dbReference type="Proteomes" id="UP000479293">
    <property type="component" value="Unassembled WGS sequence"/>
</dbReference>
<organism evidence="1 2">
    <name type="scientific">Salmonirosea aquatica</name>
    <dbReference type="NCBI Taxonomy" id="2654236"/>
    <lineage>
        <taxon>Bacteria</taxon>
        <taxon>Pseudomonadati</taxon>
        <taxon>Bacteroidota</taxon>
        <taxon>Cytophagia</taxon>
        <taxon>Cytophagales</taxon>
        <taxon>Spirosomataceae</taxon>
        <taxon>Salmonirosea</taxon>
    </lineage>
</organism>
<name>A0A7C9FD42_9BACT</name>
<dbReference type="RefSeq" id="WP_152760334.1">
    <property type="nucleotide sequence ID" value="NZ_WHLY01000002.1"/>
</dbReference>
<sequence>MALPDLLKKAIVQMSVQEKDKLLLRLVTKDPLLVDRLHFELIEDSSTLPERREVIRERIMKIAQMNQYSPGWIMMDMRSLSGDITHHVKITKDKYGEIELNVAMLNAFFEHHAEQLRSYTSRSDKCALYIAKKTQTVLRLLDKLNEDYYVDFVDDVNQLLGFVHTMCSHPYARQLELPREWP</sequence>
<keyword evidence="2" id="KW-1185">Reference proteome</keyword>
<dbReference type="AlphaFoldDB" id="A0A7C9FD42"/>
<evidence type="ECO:0000313" key="1">
    <source>
        <dbReference type="EMBL" id="MPR34270.1"/>
    </source>
</evidence>
<reference evidence="1 2" key="1">
    <citation type="submission" date="2019-10" db="EMBL/GenBank/DDBJ databases">
        <title>Draft Genome Sequence of Cytophagaceae sp. SJW1-29.</title>
        <authorList>
            <person name="Choi A."/>
        </authorList>
    </citation>
    <scope>NUCLEOTIDE SEQUENCE [LARGE SCALE GENOMIC DNA]</scope>
    <source>
        <strain evidence="1 2">SJW1-29</strain>
    </source>
</reference>
<gene>
    <name evidence="1" type="ORF">GBK04_13120</name>
</gene>
<comment type="caution">
    <text evidence="1">The sequence shown here is derived from an EMBL/GenBank/DDBJ whole genome shotgun (WGS) entry which is preliminary data.</text>
</comment>
<accession>A0A7C9FD42</accession>